<gene>
    <name evidence="1" type="ORF">KDM89_09120</name>
</gene>
<accession>A0A941DML8</accession>
<dbReference type="AlphaFoldDB" id="A0A941DML8"/>
<keyword evidence="2" id="KW-1185">Reference proteome</keyword>
<dbReference type="EMBL" id="JAGSPN010000005">
    <property type="protein sequence ID" value="MBR7782302.1"/>
    <property type="molecule type" value="Genomic_DNA"/>
</dbReference>
<dbReference type="Proteomes" id="UP000680067">
    <property type="component" value="Unassembled WGS sequence"/>
</dbReference>
<evidence type="ECO:0000313" key="2">
    <source>
        <dbReference type="Proteomes" id="UP000680067"/>
    </source>
</evidence>
<sequence>MQVPVVIALEASAPGRGGFPIEVGYSHRHGDGWCSLVRPEPEWRDWDETCFCRHLIARDMLQIAGRTTPEIAALLNQRLQGLTVYSEAEGGGYYRLHQLFSAAGAEPAFRLADLREIISAPQRQIWQLTRIQIEKELSLTRRRASNQAKIAQLTWLRTFDTVHAG</sequence>
<comment type="caution">
    <text evidence="1">The sequence shown here is derived from an EMBL/GenBank/DDBJ whole genome shotgun (WGS) entry which is preliminary data.</text>
</comment>
<reference evidence="1" key="1">
    <citation type="submission" date="2021-04" db="EMBL/GenBank/DDBJ databases">
        <title>novel species isolated from subtropical streams in China.</title>
        <authorList>
            <person name="Lu H."/>
        </authorList>
    </citation>
    <scope>NUCLEOTIDE SEQUENCE</scope>
    <source>
        <strain evidence="1">LFS511W</strain>
    </source>
</reference>
<evidence type="ECO:0000313" key="1">
    <source>
        <dbReference type="EMBL" id="MBR7782302.1"/>
    </source>
</evidence>
<proteinExistence type="predicted"/>
<organism evidence="1 2">
    <name type="scientific">Undibacterium luofuense</name>
    <dbReference type="NCBI Taxonomy" id="2828733"/>
    <lineage>
        <taxon>Bacteria</taxon>
        <taxon>Pseudomonadati</taxon>
        <taxon>Pseudomonadota</taxon>
        <taxon>Betaproteobacteria</taxon>
        <taxon>Burkholderiales</taxon>
        <taxon>Oxalobacteraceae</taxon>
        <taxon>Undibacterium</taxon>
    </lineage>
</organism>
<dbReference type="RefSeq" id="WP_212687634.1">
    <property type="nucleotide sequence ID" value="NZ_JAGSPN010000005.1"/>
</dbReference>
<name>A0A941DML8_9BURK</name>
<protein>
    <submittedName>
        <fullName evidence="1">Uncharacterized protein</fullName>
    </submittedName>
</protein>